<dbReference type="OrthoDB" id="3189403at2"/>
<keyword evidence="3" id="KW-1185">Reference proteome</keyword>
<reference evidence="2 3" key="1">
    <citation type="submission" date="2012-01" db="EMBL/GenBank/DDBJ databases">
        <title>Complete sequence of chromosome of Clostridium pasteurianum BC1.</title>
        <authorList>
            <consortium name="US DOE Joint Genome Institute"/>
            <person name="Lucas S."/>
            <person name="Han J."/>
            <person name="Lapidus A."/>
            <person name="Cheng J.-F."/>
            <person name="Goodwin L."/>
            <person name="Pitluck S."/>
            <person name="Peters L."/>
            <person name="Mikhailova N."/>
            <person name="Teshima H."/>
            <person name="Detter J.C."/>
            <person name="Han C."/>
            <person name="Tapia R."/>
            <person name="Land M."/>
            <person name="Hauser L."/>
            <person name="Kyrpides N."/>
            <person name="Ivanova N."/>
            <person name="Pagani I."/>
            <person name="Dunn J."/>
            <person name="Taghavi S."/>
            <person name="Francis A."/>
            <person name="van der Lelie D."/>
            <person name="Woyke T."/>
        </authorList>
    </citation>
    <scope>NUCLEOTIDE SEQUENCE [LARGE SCALE GENOMIC DNA]</scope>
    <source>
        <strain evidence="2 3">BC1</strain>
    </source>
</reference>
<dbReference type="Proteomes" id="UP000013523">
    <property type="component" value="Chromosome"/>
</dbReference>
<dbReference type="STRING" id="86416.Clopa_2798"/>
<protein>
    <submittedName>
        <fullName evidence="2">Phage portal protein, SPP1 Gp6</fullName>
    </submittedName>
</protein>
<dbReference type="EMBL" id="CP003261">
    <property type="protein sequence ID" value="AGK97636.1"/>
    <property type="molecule type" value="Genomic_DNA"/>
</dbReference>
<dbReference type="KEGG" id="cpas:Clopa_2798"/>
<feature type="compositionally biased region" description="Basic and acidic residues" evidence="1">
    <location>
        <begin position="429"/>
        <end position="440"/>
    </location>
</feature>
<feature type="region of interest" description="Disordered" evidence="1">
    <location>
        <begin position="429"/>
        <end position="480"/>
    </location>
</feature>
<dbReference type="HOGENOM" id="CLU_034083_2_0_9"/>
<dbReference type="InterPro" id="IPR021145">
    <property type="entry name" value="Portal_protein_SPP1_Gp6-like"/>
</dbReference>
<sequence length="480" mass="55115">MFDIEANRSILEACFSQFQTQWRIYQRMYFYYMGITDINHNLAWQMDGNYDDIIFNNYADAEGGGYSFINDRSHNKINTNFIKKFIKEEISYSVGNPITYSSKSADKNIVNILKENTWHWDENTDASLAKNMLIYSTAFELYYIDKDAQFCSKIISPRHGIMYNDDFGNPIFFLHIYRKTYDSQMYIDIYDNSQIIHCNEAFAEISPRQSHPFGIVPVGTAQISEESWLDSIYQDMKSLQDAYERNLSDISSEITEFRNAYLCFINCELDENELDKIRKDGIMKFKGNGSTTGSAQWLTKQINDTFIQNTLNTIIDLMYQISGHINHNIKESSNTSSLALRAKLIGLEDKCKLNQKSLHNCVKTRLQCLFTYLNSLKGSQLYDVKDILVTFTANIPQDDLQNANMVNTLGNRLSTQTALSLFSFVSDPEREMQQAQKEQEASTVGSDLLDQARAQSNQSSSQDKNMMNSGDMNGKDKPAV</sequence>
<dbReference type="AlphaFoldDB" id="R4K7F2"/>
<evidence type="ECO:0000313" key="2">
    <source>
        <dbReference type="EMBL" id="AGK97636.1"/>
    </source>
</evidence>
<dbReference type="RefSeq" id="WP_015615930.1">
    <property type="nucleotide sequence ID" value="NC_021182.1"/>
</dbReference>
<name>R4K7F2_CLOPA</name>
<dbReference type="PATRIC" id="fig|86416.3.peg.2783"/>
<gene>
    <name evidence="2" type="ORF">Clopa_2798</name>
</gene>
<evidence type="ECO:0000256" key="1">
    <source>
        <dbReference type="SAM" id="MobiDB-lite"/>
    </source>
</evidence>
<accession>R4K7F2</accession>
<proteinExistence type="predicted"/>
<evidence type="ECO:0000313" key="3">
    <source>
        <dbReference type="Proteomes" id="UP000013523"/>
    </source>
</evidence>
<feature type="compositionally biased region" description="Low complexity" evidence="1">
    <location>
        <begin position="451"/>
        <end position="462"/>
    </location>
</feature>
<dbReference type="eggNOG" id="ENOG502Z7Z6">
    <property type="taxonomic scope" value="Bacteria"/>
</dbReference>
<dbReference type="Pfam" id="PF05133">
    <property type="entry name" value="SPP1_portal"/>
    <property type="match status" value="1"/>
</dbReference>
<organism evidence="2 3">
    <name type="scientific">Clostridium pasteurianum BC1</name>
    <dbReference type="NCBI Taxonomy" id="86416"/>
    <lineage>
        <taxon>Bacteria</taxon>
        <taxon>Bacillati</taxon>
        <taxon>Bacillota</taxon>
        <taxon>Clostridia</taxon>
        <taxon>Eubacteriales</taxon>
        <taxon>Clostridiaceae</taxon>
        <taxon>Clostridium</taxon>
    </lineage>
</organism>